<keyword evidence="2" id="KW-1185">Reference proteome</keyword>
<gene>
    <name evidence="1" type="ORF">K3G42_013257</name>
</gene>
<evidence type="ECO:0000313" key="1">
    <source>
        <dbReference type="EMBL" id="KAH7990964.1"/>
    </source>
</evidence>
<comment type="caution">
    <text evidence="1">The sequence shown here is derived from an EMBL/GenBank/DDBJ whole genome shotgun (WGS) entry which is preliminary data.</text>
</comment>
<evidence type="ECO:0000313" key="2">
    <source>
        <dbReference type="Proteomes" id="UP000827872"/>
    </source>
</evidence>
<sequence>MADQCQRMEWLLELWKKKEEDKKKVLEELVAQFNKYQKKLADVKKRFEKSEEKMTALRQQIEYLTEVITAEPMDIVKEREEQTVWYFLL</sequence>
<protein>
    <submittedName>
        <fullName evidence="1">Uncharacterized protein</fullName>
    </submittedName>
</protein>
<reference evidence="1" key="1">
    <citation type="submission" date="2021-08" db="EMBL/GenBank/DDBJ databases">
        <title>The first chromosome-level gecko genome reveals the dynamic sex chromosomes of Neotropical dwarf geckos (Sphaerodactylidae: Sphaerodactylus).</title>
        <authorList>
            <person name="Pinto B.J."/>
            <person name="Keating S.E."/>
            <person name="Gamble T."/>
        </authorList>
    </citation>
    <scope>NUCLEOTIDE SEQUENCE</scope>
    <source>
        <strain evidence="1">TG3544</strain>
    </source>
</reference>
<proteinExistence type="predicted"/>
<dbReference type="EMBL" id="CM037629">
    <property type="protein sequence ID" value="KAH7990964.1"/>
    <property type="molecule type" value="Genomic_DNA"/>
</dbReference>
<name>A0ACB8EEL8_9SAUR</name>
<accession>A0ACB8EEL8</accession>
<organism evidence="1 2">
    <name type="scientific">Sphaerodactylus townsendi</name>
    <dbReference type="NCBI Taxonomy" id="933632"/>
    <lineage>
        <taxon>Eukaryota</taxon>
        <taxon>Metazoa</taxon>
        <taxon>Chordata</taxon>
        <taxon>Craniata</taxon>
        <taxon>Vertebrata</taxon>
        <taxon>Euteleostomi</taxon>
        <taxon>Lepidosauria</taxon>
        <taxon>Squamata</taxon>
        <taxon>Bifurcata</taxon>
        <taxon>Gekkota</taxon>
        <taxon>Sphaerodactylidae</taxon>
        <taxon>Sphaerodactylus</taxon>
    </lineage>
</organism>
<dbReference type="Proteomes" id="UP000827872">
    <property type="component" value="Linkage Group LG16"/>
</dbReference>